<proteinExistence type="predicted"/>
<feature type="signal peptide" evidence="1">
    <location>
        <begin position="1"/>
        <end position="20"/>
    </location>
</feature>
<comment type="caution">
    <text evidence="2">The sequence shown here is derived from an EMBL/GenBank/DDBJ whole genome shotgun (WGS) entry which is preliminary data.</text>
</comment>
<dbReference type="AlphaFoldDB" id="A0A2A9F1R3"/>
<evidence type="ECO:0000313" key="3">
    <source>
        <dbReference type="Proteomes" id="UP000224130"/>
    </source>
</evidence>
<keyword evidence="3" id="KW-1185">Reference proteome</keyword>
<reference evidence="2 3" key="1">
    <citation type="submission" date="2017-10" db="EMBL/GenBank/DDBJ databases">
        <title>Sequencing the genomes of 1000 actinobacteria strains.</title>
        <authorList>
            <person name="Klenk H.-P."/>
        </authorList>
    </citation>
    <scope>NUCLEOTIDE SEQUENCE [LARGE SCALE GENOMIC DNA]</scope>
    <source>
        <strain evidence="2 3">DSM 21863</strain>
    </source>
</reference>
<dbReference type="PROSITE" id="PS51257">
    <property type="entry name" value="PROKAR_LIPOPROTEIN"/>
    <property type="match status" value="1"/>
</dbReference>
<gene>
    <name evidence="2" type="ORF">ATJ88_3447</name>
</gene>
<organism evidence="2 3">
    <name type="scientific">Isoptericola jiangsuensis</name>
    <dbReference type="NCBI Taxonomy" id="548579"/>
    <lineage>
        <taxon>Bacteria</taxon>
        <taxon>Bacillati</taxon>
        <taxon>Actinomycetota</taxon>
        <taxon>Actinomycetes</taxon>
        <taxon>Micrococcales</taxon>
        <taxon>Promicromonosporaceae</taxon>
        <taxon>Isoptericola</taxon>
    </lineage>
</organism>
<evidence type="ECO:0000313" key="2">
    <source>
        <dbReference type="EMBL" id="PFG44711.1"/>
    </source>
</evidence>
<dbReference type="Proteomes" id="UP000224130">
    <property type="component" value="Unassembled WGS sequence"/>
</dbReference>
<evidence type="ECO:0008006" key="4">
    <source>
        <dbReference type="Google" id="ProtNLM"/>
    </source>
</evidence>
<dbReference type="OrthoDB" id="4937256at2"/>
<evidence type="ECO:0000256" key="1">
    <source>
        <dbReference type="SAM" id="SignalP"/>
    </source>
</evidence>
<protein>
    <recommendedName>
        <fullName evidence="4">Lipoprotein</fullName>
    </recommendedName>
</protein>
<sequence length="154" mass="15752">MTSHRALTAVLLTVGVAALGGCGTAEVSSACVDWADYDTPADAALDADAVAHGRVTGQTGTTYLFGETAHVWEVAVDAWLQGSGARTIEVVSAPRTCENGSPYPDGDPLDGTDDVILLLTADGARWQTLTGFQGVIPAPPAGELPSEWPSPSTG</sequence>
<name>A0A2A9F1R3_9MICO</name>
<accession>A0A2A9F1R3</accession>
<dbReference type="RefSeq" id="WP_098464880.1">
    <property type="nucleotide sequence ID" value="NZ_PDJJ01000001.1"/>
</dbReference>
<feature type="chain" id="PRO_5039156841" description="Lipoprotein" evidence="1">
    <location>
        <begin position="21"/>
        <end position="154"/>
    </location>
</feature>
<keyword evidence="1" id="KW-0732">Signal</keyword>
<dbReference type="EMBL" id="PDJJ01000001">
    <property type="protein sequence ID" value="PFG44711.1"/>
    <property type="molecule type" value="Genomic_DNA"/>
</dbReference>